<keyword evidence="1" id="KW-0808">Transferase</keyword>
<evidence type="ECO:0000256" key="2">
    <source>
        <dbReference type="ARBA" id="ARBA00022741"/>
    </source>
</evidence>
<dbReference type="EMBL" id="ABEU02000002">
    <property type="protein sequence ID" value="PNR59431.1"/>
    <property type="molecule type" value="Genomic_DNA"/>
</dbReference>
<dbReference type="SUPFAM" id="SSF56112">
    <property type="entry name" value="Protein kinase-like (PK-like)"/>
    <property type="match status" value="1"/>
</dbReference>
<dbReference type="PROSITE" id="PS00108">
    <property type="entry name" value="PROTEIN_KINASE_ST"/>
    <property type="match status" value="1"/>
</dbReference>
<dbReference type="InterPro" id="IPR011009">
    <property type="entry name" value="Kinase-like_dom_sf"/>
</dbReference>
<dbReference type="PROSITE" id="PS50011">
    <property type="entry name" value="PROTEIN_KINASE_DOM"/>
    <property type="match status" value="1"/>
</dbReference>
<keyword evidence="4 6" id="KW-0067">ATP-binding</keyword>
<evidence type="ECO:0000256" key="4">
    <source>
        <dbReference type="ARBA" id="ARBA00022840"/>
    </source>
</evidence>
<dbReference type="PANTHER" id="PTHR24347">
    <property type="entry name" value="SERINE/THREONINE-PROTEIN KINASE"/>
    <property type="match status" value="1"/>
</dbReference>
<accession>A0A2K1L078</accession>
<feature type="domain" description="Protein kinase" evidence="9">
    <location>
        <begin position="68"/>
        <end position="328"/>
    </location>
</feature>
<evidence type="ECO:0000313" key="12">
    <source>
        <dbReference type="Proteomes" id="UP000006727"/>
    </source>
</evidence>
<dbReference type="GO" id="GO:0004674">
    <property type="term" value="F:protein serine/threonine kinase activity"/>
    <property type="evidence" value="ECO:0000318"/>
    <property type="project" value="GO_Central"/>
</dbReference>
<sequence length="387" mass="43076">MPVSCFSSSASAPASEGPGSTDYGNCFGALLKACKRSKSVSSGAVLSDELKRNPRFRTVSEDEFQKLYKVGKTIGSGGFSIVRNGKHIPTGEDVAVKVIDRSKYVPNDGSLEREIVVLDKVHHPYCIDFKECFFTRKHVYVITEVVTGGELLERVLNNGKFSEKKACRIMKQLLEAVAYLHSQGIVHRDLKLENILLKSPDEDSQIIIADFGLPKIFEGASTLTTICGSPQYVAPEVLEVGQKPLCYTPAADLWSLGVIMYILLSGNTPFDDTNEAVLFQKIKNGLFSMKQPVWETISLEGKDLMRRLLIIVPEKRLTAKKALQHSWFEVMIDEPKQNIPETQGISDDSQKNIDSNEETKKKEVFTTEGGNVMINKSKENLQARHET</sequence>
<gene>
    <name evidence="11" type="primary">LOC112274128</name>
    <name evidence="10" type="ORF">PHYPA_002222</name>
</gene>
<evidence type="ECO:0000313" key="11">
    <source>
        <dbReference type="EnsemblPlants" id="Pp3c2_4720V3.1"/>
    </source>
</evidence>
<reference evidence="10 12" key="1">
    <citation type="journal article" date="2008" name="Science">
        <title>The Physcomitrella genome reveals evolutionary insights into the conquest of land by plants.</title>
        <authorList>
            <person name="Rensing S."/>
            <person name="Lang D."/>
            <person name="Zimmer A."/>
            <person name="Terry A."/>
            <person name="Salamov A."/>
            <person name="Shapiro H."/>
            <person name="Nishiyama T."/>
            <person name="Perroud P.-F."/>
            <person name="Lindquist E."/>
            <person name="Kamisugi Y."/>
            <person name="Tanahashi T."/>
            <person name="Sakakibara K."/>
            <person name="Fujita T."/>
            <person name="Oishi K."/>
            <person name="Shin-I T."/>
            <person name="Kuroki Y."/>
            <person name="Toyoda A."/>
            <person name="Suzuki Y."/>
            <person name="Hashimoto A."/>
            <person name="Yamaguchi K."/>
            <person name="Sugano A."/>
            <person name="Kohara Y."/>
            <person name="Fujiyama A."/>
            <person name="Anterola A."/>
            <person name="Aoki S."/>
            <person name="Ashton N."/>
            <person name="Barbazuk W.B."/>
            <person name="Barker E."/>
            <person name="Bennetzen J."/>
            <person name="Bezanilla M."/>
            <person name="Blankenship R."/>
            <person name="Cho S.H."/>
            <person name="Dutcher S."/>
            <person name="Estelle M."/>
            <person name="Fawcett J.A."/>
            <person name="Gundlach H."/>
            <person name="Hanada K."/>
            <person name="Heyl A."/>
            <person name="Hicks K.A."/>
            <person name="Hugh J."/>
            <person name="Lohr M."/>
            <person name="Mayer K."/>
            <person name="Melkozernov A."/>
            <person name="Murata T."/>
            <person name="Nelson D."/>
            <person name="Pils B."/>
            <person name="Prigge M."/>
            <person name="Reiss B."/>
            <person name="Renner T."/>
            <person name="Rombauts S."/>
            <person name="Rushton P."/>
            <person name="Sanderfoot A."/>
            <person name="Schween G."/>
            <person name="Shiu S.-H."/>
            <person name="Stueber K."/>
            <person name="Theodoulou F.L."/>
            <person name="Tu H."/>
            <person name="Van de Peer Y."/>
            <person name="Verrier P.J."/>
            <person name="Waters E."/>
            <person name="Wood A."/>
            <person name="Yang L."/>
            <person name="Cove D."/>
            <person name="Cuming A."/>
            <person name="Hasebe M."/>
            <person name="Lucas S."/>
            <person name="Mishler D.B."/>
            <person name="Reski R."/>
            <person name="Grigoriev I."/>
            <person name="Quatrano R.S."/>
            <person name="Boore J.L."/>
        </authorList>
    </citation>
    <scope>NUCLEOTIDE SEQUENCE [LARGE SCALE GENOMIC DNA]</scope>
    <source>
        <strain evidence="11 12">cv. Gransden 2004</strain>
    </source>
</reference>
<proteinExistence type="inferred from homology"/>
<dbReference type="SMART" id="SM00220">
    <property type="entry name" value="S_TKc"/>
    <property type="match status" value="1"/>
</dbReference>
<feature type="compositionally biased region" description="Basic and acidic residues" evidence="8">
    <location>
        <begin position="376"/>
        <end position="387"/>
    </location>
</feature>
<evidence type="ECO:0000256" key="8">
    <source>
        <dbReference type="SAM" id="MobiDB-lite"/>
    </source>
</evidence>
<dbReference type="GO" id="GO:0005634">
    <property type="term" value="C:nucleus"/>
    <property type="evidence" value="ECO:0000318"/>
    <property type="project" value="GO_Central"/>
</dbReference>
<feature type="binding site" evidence="6">
    <location>
        <position position="97"/>
    </location>
    <ligand>
        <name>ATP</name>
        <dbReference type="ChEBI" id="CHEBI:30616"/>
    </ligand>
</feature>
<dbReference type="FunFam" id="1.10.510.10:FF:000571">
    <property type="entry name" value="Maternal embryonic leucine zipper kinase"/>
    <property type="match status" value="1"/>
</dbReference>
<dbReference type="PaxDb" id="3218-PP1S7_256V6.1"/>
<dbReference type="EnsemblPlants" id="Pp3c2_4720V3.1">
    <property type="protein sequence ID" value="Pp3c2_4720V3.1"/>
    <property type="gene ID" value="Pp3c2_4720"/>
</dbReference>
<dbReference type="Proteomes" id="UP000006727">
    <property type="component" value="Chromosome 2"/>
</dbReference>
<dbReference type="CDD" id="cd05117">
    <property type="entry name" value="STKc_CAMK"/>
    <property type="match status" value="1"/>
</dbReference>
<comment type="function">
    <text evidence="5">CIPK serine-threonine protein kinases interact with CBL proteins. Binding of a CBL protein to the regulatory NAF domain of CIPK protein lead to the activation of the kinase in a calcium-dependent manner.</text>
</comment>
<dbReference type="Gramene" id="Pp3c2_4720V3.1">
    <property type="protein sequence ID" value="Pp3c2_4720V3.1"/>
    <property type="gene ID" value="Pp3c2_4720"/>
</dbReference>
<dbReference type="OrthoDB" id="40902at2759"/>
<dbReference type="STRING" id="3218.A0A2K1L078"/>
<dbReference type="GO" id="GO:0005524">
    <property type="term" value="F:ATP binding"/>
    <property type="evidence" value="ECO:0007669"/>
    <property type="project" value="UniProtKB-UniRule"/>
</dbReference>
<dbReference type="InterPro" id="IPR008271">
    <property type="entry name" value="Ser/Thr_kinase_AS"/>
</dbReference>
<dbReference type="Pfam" id="PF00069">
    <property type="entry name" value="Pkinase"/>
    <property type="match status" value="1"/>
</dbReference>
<dbReference type="RefSeq" id="XP_024359095.1">
    <property type="nucleotide sequence ID" value="XM_024503327.2"/>
</dbReference>
<evidence type="ECO:0000256" key="1">
    <source>
        <dbReference type="ARBA" id="ARBA00022679"/>
    </source>
</evidence>
<evidence type="ECO:0000256" key="6">
    <source>
        <dbReference type="PROSITE-ProRule" id="PRU10141"/>
    </source>
</evidence>
<evidence type="ECO:0000259" key="9">
    <source>
        <dbReference type="PROSITE" id="PS50011"/>
    </source>
</evidence>
<evidence type="ECO:0000256" key="5">
    <source>
        <dbReference type="ARBA" id="ARBA00058225"/>
    </source>
</evidence>
<dbReference type="AlphaFoldDB" id="A0A2K1L078"/>
<dbReference type="EnsemblPlants" id="Pp3c2_4720V3.2">
    <property type="protein sequence ID" value="Pp3c2_4720V3.2"/>
    <property type="gene ID" value="Pp3c2_4720"/>
</dbReference>
<name>A0A2K1L078_PHYPA</name>
<keyword evidence="7" id="KW-0723">Serine/threonine-protein kinase</keyword>
<feature type="region of interest" description="Disordered" evidence="8">
    <location>
        <begin position="338"/>
        <end position="387"/>
    </location>
</feature>
<dbReference type="GeneID" id="112274128"/>
<dbReference type="Gramene" id="Pp3c2_4720V3.2">
    <property type="protein sequence ID" value="Pp3c2_4720V3.2"/>
    <property type="gene ID" value="Pp3c2_4720"/>
</dbReference>
<comment type="similarity">
    <text evidence="7">Belongs to the protein kinase superfamily.</text>
</comment>
<dbReference type="PROSITE" id="PS00107">
    <property type="entry name" value="PROTEIN_KINASE_ATP"/>
    <property type="match status" value="1"/>
</dbReference>
<organism evidence="10">
    <name type="scientific">Physcomitrium patens</name>
    <name type="common">Spreading-leaved earth moss</name>
    <name type="synonym">Physcomitrella patens</name>
    <dbReference type="NCBI Taxonomy" id="3218"/>
    <lineage>
        <taxon>Eukaryota</taxon>
        <taxon>Viridiplantae</taxon>
        <taxon>Streptophyta</taxon>
        <taxon>Embryophyta</taxon>
        <taxon>Bryophyta</taxon>
        <taxon>Bryophytina</taxon>
        <taxon>Bryopsida</taxon>
        <taxon>Funariidae</taxon>
        <taxon>Funariales</taxon>
        <taxon>Funariaceae</taxon>
        <taxon>Physcomitrium</taxon>
    </lineage>
</organism>
<dbReference type="GO" id="GO:0044773">
    <property type="term" value="P:mitotic DNA damage checkpoint signaling"/>
    <property type="evidence" value="ECO:0000318"/>
    <property type="project" value="GO_Central"/>
</dbReference>
<evidence type="ECO:0000313" key="10">
    <source>
        <dbReference type="EMBL" id="PNR59431.1"/>
    </source>
</evidence>
<protein>
    <recommendedName>
        <fullName evidence="9">Protein kinase domain-containing protein</fullName>
    </recommendedName>
</protein>
<reference evidence="11" key="3">
    <citation type="submission" date="2020-12" db="UniProtKB">
        <authorList>
            <consortium name="EnsemblPlants"/>
        </authorList>
    </citation>
    <scope>IDENTIFICATION</scope>
</reference>
<keyword evidence="2 6" id="KW-0547">Nucleotide-binding</keyword>
<dbReference type="InterPro" id="IPR000719">
    <property type="entry name" value="Prot_kinase_dom"/>
</dbReference>
<keyword evidence="12" id="KW-1185">Reference proteome</keyword>
<dbReference type="Gene3D" id="1.10.510.10">
    <property type="entry name" value="Transferase(Phosphotransferase) domain 1"/>
    <property type="match status" value="1"/>
</dbReference>
<evidence type="ECO:0000256" key="7">
    <source>
        <dbReference type="RuleBase" id="RU000304"/>
    </source>
</evidence>
<reference evidence="10 12" key="2">
    <citation type="journal article" date="2018" name="Plant J.">
        <title>The Physcomitrella patens chromosome-scale assembly reveals moss genome structure and evolution.</title>
        <authorList>
            <person name="Lang D."/>
            <person name="Ullrich K.K."/>
            <person name="Murat F."/>
            <person name="Fuchs J."/>
            <person name="Jenkins J."/>
            <person name="Haas F.B."/>
            <person name="Piednoel M."/>
            <person name="Gundlach H."/>
            <person name="Van Bel M."/>
            <person name="Meyberg R."/>
            <person name="Vives C."/>
            <person name="Morata J."/>
            <person name="Symeonidi A."/>
            <person name="Hiss M."/>
            <person name="Muchero W."/>
            <person name="Kamisugi Y."/>
            <person name="Saleh O."/>
            <person name="Blanc G."/>
            <person name="Decker E.L."/>
            <person name="van Gessel N."/>
            <person name="Grimwood J."/>
            <person name="Hayes R.D."/>
            <person name="Graham S.W."/>
            <person name="Gunter L.E."/>
            <person name="McDaniel S.F."/>
            <person name="Hoernstein S.N.W."/>
            <person name="Larsson A."/>
            <person name="Li F.W."/>
            <person name="Perroud P.F."/>
            <person name="Phillips J."/>
            <person name="Ranjan P."/>
            <person name="Rokshar D.S."/>
            <person name="Rothfels C.J."/>
            <person name="Schneider L."/>
            <person name="Shu S."/>
            <person name="Stevenson D.W."/>
            <person name="Thummler F."/>
            <person name="Tillich M."/>
            <person name="Villarreal Aguilar J.C."/>
            <person name="Widiez T."/>
            <person name="Wong G.K."/>
            <person name="Wymore A."/>
            <person name="Zhang Y."/>
            <person name="Zimmer A.D."/>
            <person name="Quatrano R.S."/>
            <person name="Mayer K.F.X."/>
            <person name="Goodstein D."/>
            <person name="Casacuberta J.M."/>
            <person name="Vandepoele K."/>
            <person name="Reski R."/>
            <person name="Cuming A.C."/>
            <person name="Tuskan G.A."/>
            <person name="Maumus F."/>
            <person name="Salse J."/>
            <person name="Schmutz J."/>
            <person name="Rensing S.A."/>
        </authorList>
    </citation>
    <scope>NUCLEOTIDE SEQUENCE [LARGE SCALE GENOMIC DNA]</scope>
    <source>
        <strain evidence="11 12">cv. Gransden 2004</strain>
    </source>
</reference>
<dbReference type="GO" id="GO:0005737">
    <property type="term" value="C:cytoplasm"/>
    <property type="evidence" value="ECO:0000318"/>
    <property type="project" value="GO_Central"/>
</dbReference>
<keyword evidence="3" id="KW-0418">Kinase</keyword>
<dbReference type="InterPro" id="IPR017441">
    <property type="entry name" value="Protein_kinase_ATP_BS"/>
</dbReference>
<evidence type="ECO:0000256" key="3">
    <source>
        <dbReference type="ARBA" id="ARBA00022777"/>
    </source>
</evidence>